<gene>
    <name evidence="1" type="ordered locus">Bsph_2191</name>
</gene>
<reference evidence="1 2" key="1">
    <citation type="journal article" date="2008" name="J. Bacteriol.">
        <title>Complete genome sequence of the mosquitocidal bacterium Bacillus sphaericus C3-41 and comparison with those of closely related Bacillus species.</title>
        <authorList>
            <person name="Hu X."/>
            <person name="Fan W."/>
            <person name="Han B."/>
            <person name="Liu H."/>
            <person name="Zheng D."/>
            <person name="Li Q."/>
            <person name="Dong W."/>
            <person name="Yan J."/>
            <person name="Gao M."/>
            <person name="Berry C."/>
            <person name="Yuan Z."/>
        </authorList>
    </citation>
    <scope>NUCLEOTIDE SEQUENCE [LARGE SCALE GENOMIC DNA]</scope>
    <source>
        <strain evidence="1 2">C3-41</strain>
    </source>
</reference>
<dbReference type="Proteomes" id="UP000002164">
    <property type="component" value="Chromosome"/>
</dbReference>
<proteinExistence type="predicted"/>
<sequence>MCFLFLLTLTYKFIKRLNILQLLRKILKKKKELMFLMGKNNFIGLSIVQAC</sequence>
<dbReference type="EnsemblBacteria" id="ACA39760">
    <property type="protein sequence ID" value="ACA39760"/>
    <property type="gene ID" value="Bsph_2191"/>
</dbReference>
<protein>
    <submittedName>
        <fullName evidence="1">Uncharacterized protein</fullName>
    </submittedName>
</protein>
<dbReference type="HOGENOM" id="CLU_3100501_0_0_9"/>
<dbReference type="EMBL" id="CP000817">
    <property type="protein sequence ID" value="ACA39760.1"/>
    <property type="molecule type" value="Genomic_DNA"/>
</dbReference>
<organism evidence="1 2">
    <name type="scientific">Lysinibacillus sphaericus (strain C3-41)</name>
    <dbReference type="NCBI Taxonomy" id="444177"/>
    <lineage>
        <taxon>Bacteria</taxon>
        <taxon>Bacillati</taxon>
        <taxon>Bacillota</taxon>
        <taxon>Bacilli</taxon>
        <taxon>Bacillales</taxon>
        <taxon>Bacillaceae</taxon>
        <taxon>Lysinibacillus</taxon>
    </lineage>
</organism>
<dbReference type="KEGG" id="lsp:Bsph_2191"/>
<dbReference type="AlphaFoldDB" id="B1HV49"/>
<evidence type="ECO:0000313" key="1">
    <source>
        <dbReference type="EMBL" id="ACA39760.1"/>
    </source>
</evidence>
<name>B1HV49_LYSSC</name>
<evidence type="ECO:0000313" key="2">
    <source>
        <dbReference type="Proteomes" id="UP000002164"/>
    </source>
</evidence>
<accession>B1HV49</accession>